<protein>
    <submittedName>
        <fullName evidence="2">Pre-mRNA branch site protein p14, putative</fullName>
    </submittedName>
</protein>
<dbReference type="SUPFAM" id="SSF54928">
    <property type="entry name" value="RNA-binding domain, RBD"/>
    <property type="match status" value="1"/>
</dbReference>
<reference evidence="2 3" key="1">
    <citation type="journal article" date="2008" name="PLoS Genet.">
        <title>Genomic islands in the pathogenic filamentous fungus Aspergillus fumigatus.</title>
        <authorList>
            <person name="Fedorova N.D."/>
            <person name="Khaldi N."/>
            <person name="Joardar V.S."/>
            <person name="Maiti R."/>
            <person name="Amedeo P."/>
            <person name="Anderson M.J."/>
            <person name="Crabtree J."/>
            <person name="Silva J.C."/>
            <person name="Badger J.H."/>
            <person name="Albarraq A."/>
            <person name="Angiuoli S."/>
            <person name="Bussey H."/>
            <person name="Bowyer P."/>
            <person name="Cotty P.J."/>
            <person name="Dyer P.S."/>
            <person name="Egan A."/>
            <person name="Galens K."/>
            <person name="Fraser-Liggett C.M."/>
            <person name="Haas B.J."/>
            <person name="Inman J.M."/>
            <person name="Kent R."/>
            <person name="Lemieux S."/>
            <person name="Malavazi I."/>
            <person name="Orvis J."/>
            <person name="Roemer T."/>
            <person name="Ronning C.M."/>
            <person name="Sundaram J.P."/>
            <person name="Sutton G."/>
            <person name="Turner G."/>
            <person name="Venter J.C."/>
            <person name="White O.R."/>
            <person name="Whitty B.R."/>
            <person name="Youngman P."/>
            <person name="Wolfe K.H."/>
            <person name="Goldman G.H."/>
            <person name="Wortman J.R."/>
            <person name="Jiang B."/>
            <person name="Denning D.W."/>
            <person name="Nierman W.C."/>
        </authorList>
    </citation>
    <scope>NUCLEOTIDE SEQUENCE [LARGE SCALE GENOMIC DNA]</scope>
    <source>
        <strain evidence="3">CBS 144.89 / FGSC A1163 / CEA10</strain>
    </source>
</reference>
<evidence type="ECO:0000313" key="3">
    <source>
        <dbReference type="Proteomes" id="UP000001699"/>
    </source>
</evidence>
<evidence type="ECO:0000313" key="2">
    <source>
        <dbReference type="EMBL" id="EDP54247.1"/>
    </source>
</evidence>
<dbReference type="InterPro" id="IPR000504">
    <property type="entry name" value="RRM_dom"/>
</dbReference>
<feature type="domain" description="RRM" evidence="1">
    <location>
        <begin position="13"/>
        <end position="38"/>
    </location>
</feature>
<dbReference type="InterPro" id="IPR035979">
    <property type="entry name" value="RBD_domain_sf"/>
</dbReference>
<dbReference type="AlphaFoldDB" id="B0XVW4"/>
<keyword evidence="3" id="KW-1185">Reference proteome</keyword>
<dbReference type="Proteomes" id="UP000001699">
    <property type="component" value="Unassembled WGS sequence"/>
</dbReference>
<dbReference type="Pfam" id="PF00076">
    <property type="entry name" value="RRM_1"/>
    <property type="match status" value="1"/>
</dbReference>
<dbReference type="Gene3D" id="3.30.70.330">
    <property type="match status" value="1"/>
</dbReference>
<sequence length="100" mass="11513">MSRKLAPEANRILFVKNLNYNVTAEQLFDLFGKFGPIRVPLLSYTKTFTTPNRHAISSMDSIFRTDTSSCYTTSRRKCLGRKRTWRKGKRIWSASNSSMG</sequence>
<proteinExistence type="predicted"/>
<dbReference type="HOGENOM" id="CLU_2305429_0_0_1"/>
<name>B0XVW4_ASPFC</name>
<accession>B0XVW4</accession>
<dbReference type="OrthoDB" id="275748at2759"/>
<organism evidence="2 3">
    <name type="scientific">Aspergillus fumigatus (strain CBS 144.89 / FGSC A1163 / CEA10)</name>
    <name type="common">Neosartorya fumigata</name>
    <dbReference type="NCBI Taxonomy" id="451804"/>
    <lineage>
        <taxon>Eukaryota</taxon>
        <taxon>Fungi</taxon>
        <taxon>Dikarya</taxon>
        <taxon>Ascomycota</taxon>
        <taxon>Pezizomycotina</taxon>
        <taxon>Eurotiomycetes</taxon>
        <taxon>Eurotiomycetidae</taxon>
        <taxon>Eurotiales</taxon>
        <taxon>Aspergillaceae</taxon>
        <taxon>Aspergillus</taxon>
        <taxon>Aspergillus subgen. Fumigati</taxon>
    </lineage>
</organism>
<evidence type="ECO:0000259" key="1">
    <source>
        <dbReference type="Pfam" id="PF00076"/>
    </source>
</evidence>
<dbReference type="VEuPathDB" id="FungiDB:AFUB_023000"/>
<dbReference type="InterPro" id="IPR012677">
    <property type="entry name" value="Nucleotide-bd_a/b_plait_sf"/>
</dbReference>
<dbReference type="GO" id="GO:0003723">
    <property type="term" value="F:RNA binding"/>
    <property type="evidence" value="ECO:0007669"/>
    <property type="project" value="InterPro"/>
</dbReference>
<dbReference type="EMBL" id="DS499595">
    <property type="protein sequence ID" value="EDP54247.1"/>
    <property type="molecule type" value="Genomic_DNA"/>
</dbReference>
<gene>
    <name evidence="2" type="ORF">AFUB_023000</name>
</gene>